<dbReference type="RefSeq" id="WP_248009630.1">
    <property type="nucleotide sequence ID" value="NZ_JAJHVV010000009.1"/>
</dbReference>
<dbReference type="GO" id="GO:0005737">
    <property type="term" value="C:cytoplasm"/>
    <property type="evidence" value="ECO:0007669"/>
    <property type="project" value="TreeGrafter"/>
</dbReference>
<dbReference type="SUPFAM" id="SSF55729">
    <property type="entry name" value="Acyl-CoA N-acyltransferases (Nat)"/>
    <property type="match status" value="1"/>
</dbReference>
<comment type="caution">
    <text evidence="5">The sequence shown here is derived from an EMBL/GenBank/DDBJ whole genome shotgun (WGS) entry which is preliminary data.</text>
</comment>
<dbReference type="InterPro" id="IPR016181">
    <property type="entry name" value="Acyl_CoA_acyltransferase"/>
</dbReference>
<dbReference type="InterPro" id="IPR051531">
    <property type="entry name" value="N-acetyltransferase"/>
</dbReference>
<dbReference type="GO" id="GO:0008999">
    <property type="term" value="F:protein-N-terminal-alanine acetyltransferase activity"/>
    <property type="evidence" value="ECO:0007669"/>
    <property type="project" value="TreeGrafter"/>
</dbReference>
<keyword evidence="1" id="KW-0808">Transferase</keyword>
<evidence type="ECO:0000256" key="3">
    <source>
        <dbReference type="ARBA" id="ARBA00038502"/>
    </source>
</evidence>
<dbReference type="Pfam" id="PF13302">
    <property type="entry name" value="Acetyltransf_3"/>
    <property type="match status" value="1"/>
</dbReference>
<proteinExistence type="inferred from homology"/>
<dbReference type="PANTHER" id="PTHR43792">
    <property type="entry name" value="GNAT FAMILY, PUTATIVE (AFU_ORTHOLOGUE AFUA_3G00765)-RELATED-RELATED"/>
    <property type="match status" value="1"/>
</dbReference>
<dbReference type="PANTHER" id="PTHR43792:SF8">
    <property type="entry name" value="[RIBOSOMAL PROTEIN US5]-ALANINE N-ACETYLTRANSFERASE"/>
    <property type="match status" value="1"/>
</dbReference>
<keyword evidence="2" id="KW-0012">Acyltransferase</keyword>
<dbReference type="Gene3D" id="3.40.630.30">
    <property type="match status" value="1"/>
</dbReference>
<comment type="similarity">
    <text evidence="3">Belongs to the acetyltransferase family. RimJ subfamily.</text>
</comment>
<dbReference type="Proteomes" id="UP001139559">
    <property type="component" value="Unassembled WGS sequence"/>
</dbReference>
<evidence type="ECO:0000259" key="4">
    <source>
        <dbReference type="Pfam" id="PF13302"/>
    </source>
</evidence>
<sequence>MRSEVTPFKLALLSLNDKQALLEFEKTNQSWFEAYIPARENGFYTQTGITKHINECLDFHGANEMLPMLIKSRDNHLLGRINLHSIDLNKRTAHLGYRIAQTATGQGITTLATKEISALCESNYQLKTIIALTASDNLASQKVLIRNAFDQIRTRSNYMRLNGQLIHCIEYHKSIHYS</sequence>
<evidence type="ECO:0000256" key="2">
    <source>
        <dbReference type="ARBA" id="ARBA00023315"/>
    </source>
</evidence>
<dbReference type="InterPro" id="IPR000182">
    <property type="entry name" value="GNAT_dom"/>
</dbReference>
<organism evidence="5 6">
    <name type="scientific">Vibrio amylolyticus</name>
    <dbReference type="NCBI Taxonomy" id="2847292"/>
    <lineage>
        <taxon>Bacteria</taxon>
        <taxon>Pseudomonadati</taxon>
        <taxon>Pseudomonadota</taxon>
        <taxon>Gammaproteobacteria</taxon>
        <taxon>Vibrionales</taxon>
        <taxon>Vibrionaceae</taxon>
        <taxon>Vibrio</taxon>
    </lineage>
</organism>
<feature type="domain" description="N-acetyltransferase" evidence="4">
    <location>
        <begin position="14"/>
        <end position="148"/>
    </location>
</feature>
<protein>
    <submittedName>
        <fullName evidence="5">GNAT family N-acetyltransferase</fullName>
    </submittedName>
</protein>
<evidence type="ECO:0000313" key="6">
    <source>
        <dbReference type="Proteomes" id="UP001139559"/>
    </source>
</evidence>
<gene>
    <name evidence="5" type="ORF">KP803_14815</name>
</gene>
<accession>A0A9X1XS32</accession>
<dbReference type="AlphaFoldDB" id="A0A9X1XS32"/>
<name>A0A9X1XS32_9VIBR</name>
<evidence type="ECO:0000313" key="5">
    <source>
        <dbReference type="EMBL" id="MCK6264549.1"/>
    </source>
</evidence>
<dbReference type="EMBL" id="JAJHVV010000009">
    <property type="protein sequence ID" value="MCK6264549.1"/>
    <property type="molecule type" value="Genomic_DNA"/>
</dbReference>
<reference evidence="5" key="1">
    <citation type="submission" date="2021-11" db="EMBL/GenBank/DDBJ databases">
        <title>Vibrio ZSDE26 sp. nov. and Vibrio ZSDZ34 sp. nov., isolated from coastal seawater in Qingdao.</title>
        <authorList>
            <person name="Zhang P."/>
        </authorList>
    </citation>
    <scope>NUCLEOTIDE SEQUENCE</scope>
    <source>
        <strain evidence="5">ZSDE26</strain>
    </source>
</reference>
<keyword evidence="6" id="KW-1185">Reference proteome</keyword>
<evidence type="ECO:0000256" key="1">
    <source>
        <dbReference type="ARBA" id="ARBA00022679"/>
    </source>
</evidence>